<evidence type="ECO:0000313" key="1">
    <source>
        <dbReference type="EMBL" id="MFC3107437.1"/>
    </source>
</evidence>
<organism evidence="1 2">
    <name type="scientific">Undibacterium arcticum</name>
    <dbReference type="NCBI Taxonomy" id="1762892"/>
    <lineage>
        <taxon>Bacteria</taxon>
        <taxon>Pseudomonadati</taxon>
        <taxon>Pseudomonadota</taxon>
        <taxon>Betaproteobacteria</taxon>
        <taxon>Burkholderiales</taxon>
        <taxon>Oxalobacteraceae</taxon>
        <taxon>Undibacterium</taxon>
    </lineage>
</organism>
<proteinExistence type="predicted"/>
<reference evidence="2" key="1">
    <citation type="journal article" date="2019" name="Int. J. Syst. Evol. Microbiol.">
        <title>The Global Catalogue of Microorganisms (GCM) 10K type strain sequencing project: providing services to taxonomists for standard genome sequencing and annotation.</title>
        <authorList>
            <consortium name="The Broad Institute Genomics Platform"/>
            <consortium name="The Broad Institute Genome Sequencing Center for Infectious Disease"/>
            <person name="Wu L."/>
            <person name="Ma J."/>
        </authorList>
    </citation>
    <scope>NUCLEOTIDE SEQUENCE [LARGE SCALE GENOMIC DNA]</scope>
    <source>
        <strain evidence="2">KCTC 42986</strain>
    </source>
</reference>
<comment type="caution">
    <text evidence="1">The sequence shown here is derived from an EMBL/GenBank/DDBJ whole genome shotgun (WGS) entry which is preliminary data.</text>
</comment>
<sequence length="297" mass="32768">MIGSTINRTENIAMQEASTQHPTNDELTRFSIKAFRGIEVGLGQADPVASIAKTLEEKYPGHMILVQAGKFLHGYDRTAYALHTLKQYKLKLVGTSGDPHIRVGFPGGNFKRRLWSMVEEFGIPYVVSLGSLAEGRTVYVSDQGDTNAAVLSAVSDKVIEEVIEDLKQRGEVNKASAKQLLANPDTSGFKLKSQAQDLDMQLLQDIIKMPRDLRVSYGENVRVCMGRIMLGIFSYGTEDNKPALLRLISADVDLLKHYLSQAPRLSNLKFAFEHRVGLAVELGRLLGGLIRSVGVRP</sequence>
<evidence type="ECO:0000313" key="2">
    <source>
        <dbReference type="Proteomes" id="UP001595530"/>
    </source>
</evidence>
<dbReference type="Gene3D" id="1.20.1440.60">
    <property type="entry name" value="23S rRNA-intervening sequence"/>
    <property type="match status" value="1"/>
</dbReference>
<name>A0ABV7EXE9_9BURK</name>
<dbReference type="InterPro" id="IPR036583">
    <property type="entry name" value="23S_rRNA_IVS_sf"/>
</dbReference>
<dbReference type="RefSeq" id="WP_390331078.1">
    <property type="nucleotide sequence ID" value="NZ_JBHRTP010000013.1"/>
</dbReference>
<accession>A0ABV7EXE9</accession>
<dbReference type="EMBL" id="JBHRTP010000013">
    <property type="protein sequence ID" value="MFC3107437.1"/>
    <property type="molecule type" value="Genomic_DNA"/>
</dbReference>
<gene>
    <name evidence="1" type="ORF">ACFOFO_05605</name>
</gene>
<keyword evidence="2" id="KW-1185">Reference proteome</keyword>
<dbReference type="Proteomes" id="UP001595530">
    <property type="component" value="Unassembled WGS sequence"/>
</dbReference>
<protein>
    <submittedName>
        <fullName evidence="1">Uncharacterized protein</fullName>
    </submittedName>
</protein>